<dbReference type="SUPFAM" id="SSF47336">
    <property type="entry name" value="ACP-like"/>
    <property type="match status" value="3"/>
</dbReference>
<feature type="domain" description="Carrier" evidence="4">
    <location>
        <begin position="2062"/>
        <end position="2137"/>
    </location>
</feature>
<dbReference type="Proteomes" id="UP000466514">
    <property type="component" value="Chromosome"/>
</dbReference>
<proteinExistence type="predicted"/>
<dbReference type="GO" id="GO:0031177">
    <property type="term" value="F:phosphopantetheine binding"/>
    <property type="evidence" value="ECO:0007669"/>
    <property type="project" value="InterPro"/>
</dbReference>
<dbReference type="Gene3D" id="3.40.50.1820">
    <property type="entry name" value="alpha/beta hydrolase"/>
    <property type="match status" value="1"/>
</dbReference>
<dbReference type="InterPro" id="IPR020459">
    <property type="entry name" value="AMP-binding"/>
</dbReference>
<feature type="domain" description="Carrier" evidence="4">
    <location>
        <begin position="510"/>
        <end position="584"/>
    </location>
</feature>
<dbReference type="InterPro" id="IPR042099">
    <property type="entry name" value="ANL_N_sf"/>
</dbReference>
<dbReference type="Pfam" id="PF13193">
    <property type="entry name" value="AMP-binding_C"/>
    <property type="match status" value="2"/>
</dbReference>
<dbReference type="InterPro" id="IPR000873">
    <property type="entry name" value="AMP-dep_synth/lig_dom"/>
</dbReference>
<dbReference type="Gene3D" id="3.40.50.980">
    <property type="match status" value="2"/>
</dbReference>
<accession>A0A7I7MDL6</accession>
<dbReference type="InterPro" id="IPR001242">
    <property type="entry name" value="Condensation_dom"/>
</dbReference>
<dbReference type="PROSITE" id="PS00455">
    <property type="entry name" value="AMP_BINDING"/>
    <property type="match status" value="2"/>
</dbReference>
<sequence length="2429" mass="263989">MSDLGIASETRIDQVAADTPRERPAVVSAAGTLSYGEFDGAVSHIAEVLRARGVGRDECVGVIIPRSPELVVAIHGILRAGAAYVPIDPGHPATRIQTVLGDSGAHVVIAGPEFIELLDELGIDRVNPSISPADPVEPVASPEDLAYVIYTSGSTGRPKGVMVEHRSVANRLQWMQRRYPLYHQDVILHKTPATFDVSVWELLWWSMAGACVAVLEPGGERDPRKIVAAVEQHRVTVMHFVPSLLGPFLDELTDRPASILRLTSLRTVFCSGEALTPTLVERFNRTFSAIGAPRLVNLYGPTEATVDVSYFDCPSSGRVDVVPIGKPIDNTTLLVLDQRGNPCPIGVPGELNIGGLGLARGYRGRDDLTAAAFVRDDHVPGGRRYRTGDLARWRADGNLEFLGRSDDEVKVRGNRVSLGEVQAVMESCPGVHSAVVLAEPSNMPDVHLIGYFVGESVSVDELRAHLTRRLPTYMVPTNFVSLRAFPLTASGKVDRRALPRPGAPDHSAVTPRTSAESVLAEVFATVLGVDSVGVHDNFFAIGGDSILAIAVRGEAEKRGVTVDVEELFVRPTVAELAESGSRPDPEPRLTTEPFALLPLIDRSALRGAEDAFPATVLQLGMLFHSLGRVGSMYKDVFRYRMAMPWREGDFTAAFDQLVARHPALRSSFDLTECSVPVQVVRPRVPRAFDVVTGGDEALVRDYVTARHSQHYDLDSGPLYSLRAFVRDEGVDLVFSFHHAILDGWSVANLFCELLRDYLFRVGLEVPAVEAEVQPATVLAEYARLVRDASEDPAAREFWRRVVAGSHPTALRSDGIGEPKRSSEIVATEPIPEWLPDSLSQLAKSRRWPLKSLLLAAHCVTLQKLSGQTDVTTGLVTHGRPGIAGAEAAAGLFLNTIPIRLDSEHPTWRDVVEQVTQLERDCHHYRRYPLQAMQSDAGRVLLTTAFNFVNYRPLAQLAGMPGIELLDMEVHEQTNFGLLATVGVDPRTQRMFVRVTGDPHCVNGTQVHEYAQTFVDALSTIARTPEQAIEAYTDESVAPDSAAEAVLVDVFASTLGVESVGVHDDFFTIGGDSILALLVRSRAEKRGITFDIEELYASPTVAGLARSSSQPAPENLGITTPFALLPLIDRAALHDADDAFPANVLQLGMLFHSIERAESTMYKDVFRYRIAMPWREDEFQDAFDRMVDRHPALRSSFELTRYSLPVQVVSSQVPRAFDVVTAATDADVDDYMTARQAHRYSFSSAPLYSLRAFVGDDWLDLVFAFHHALLDGWSAANLVREVVQDYLNHLGFDVPAVEADPDATTLLAEHVRLERETIDDPAAQAFWRRVLAGSRATTLASYVPHEAPVTGAPSVVVQLPQWLQRAASQLARSRGVPVKSLLLAAHCVTLQRLSGDMDVTTGLVTHGRPSRTGAEVAAGLFLNTIPIRLDDTPTTWLDVVDHVAEFERASHRYRRYPLQVMQSDVGRPLFTAVFDFINYHLFGELGTVTGAELLDFEARERTNYPLWATASTDPQTGQLSLRVTGDPTLLTAAQAGEFAHAFLRVLATIVRTPEGVCDPAAGEMAVRDVVELVSEQATAHPQATAVNGDTGGWTYGQLDRGAERIAAGLVSAGMPVGARVGVKLERSPELIATVLGVLKAGAAVVPLDVSYPSARIDLMIERARPFRVISDITEVRALLAVPASTALPGIDPASTAYVLFTSGSTGEPKGVAMPHRALHNVIEWQNRRPSGAVGGTTLQFFPLSFDVSFQEIFSTLCGGGTLRLVSEAQRRDLSALVRLVADESVNRVFLTCVALQAFAEAALVSRTRLHSLRVAVNVGEQLRVTTEIRQLCAENPGLVLENQYGPTETHEVAGYTLRGSPDDYPTLPPIGTPIDGATIRLLDSNRRPVPPGSQGEIYIGGRCLALGYEGRPDLTAERFVSIGTQGERMYRTGDLGVQLPTGDLVYLGRADTQVKVRGFRIECAEVELALMHLDDKAVQAAAVVAKDLDSRDSTLVAYLLGDRTEADVTAIRARLRDVLPAYMVPMHFRWLDEFPLTPSGKRDDKALRELPLAEIDSPPIADGPVSAYEQAVAEIMAEFAGSPGFAAHTDFFDAGGTSIGAMRVVLAIARLWDIEIPLDVFLSAPTPADIARLVSAGAPMRGFDPIVPLRASGARVPLFLVHPIGGNVLCYLDLVKHLPVDQPVYALQAAGAEPGATPLDTVGELAASYIAAMRRVCPDGPYIVGGWSFGGYVAVEMARKLADEDLAGLVLLDTTALSDEPRQDVPESELIMWFFGELLLEAQGMDALRHTPDFDSVEPGSLFDSALQYTIEAGIVPAGSSPRLIRRLYEIFRANYQATLDYCHEPLDRDITLLRSIEELPEELTGPHHAVGSMFASPTNGWERLTPRSLRVIPVAGDHLSMMSEPHVADVGAKLSVELGALRPIAGATR</sequence>
<dbReference type="GO" id="GO:0043041">
    <property type="term" value="P:amino acid activation for nonribosomal peptide biosynthetic process"/>
    <property type="evidence" value="ECO:0007669"/>
    <property type="project" value="TreeGrafter"/>
</dbReference>
<dbReference type="InterPro" id="IPR020845">
    <property type="entry name" value="AMP-binding_CS"/>
</dbReference>
<organism evidence="5 6">
    <name type="scientific">Mycolicibacterium psychrotolerans</name>
    <dbReference type="NCBI Taxonomy" id="216929"/>
    <lineage>
        <taxon>Bacteria</taxon>
        <taxon>Bacillati</taxon>
        <taxon>Actinomycetota</taxon>
        <taxon>Actinomycetes</taxon>
        <taxon>Mycobacteriales</taxon>
        <taxon>Mycobacteriaceae</taxon>
        <taxon>Mycolicibacterium</taxon>
    </lineage>
</organism>
<dbReference type="SUPFAM" id="SSF52777">
    <property type="entry name" value="CoA-dependent acyltransferases"/>
    <property type="match status" value="4"/>
</dbReference>
<evidence type="ECO:0000313" key="6">
    <source>
        <dbReference type="Proteomes" id="UP000466514"/>
    </source>
</evidence>
<protein>
    <recommendedName>
        <fullName evidence="4">Carrier domain-containing protein</fullName>
    </recommendedName>
</protein>
<dbReference type="InterPro" id="IPR025110">
    <property type="entry name" value="AMP-bd_C"/>
</dbReference>
<dbReference type="UniPathway" id="UPA00011"/>
<dbReference type="FunFam" id="1.10.1200.10:FF:000005">
    <property type="entry name" value="Nonribosomal peptide synthetase 1"/>
    <property type="match status" value="1"/>
</dbReference>
<dbReference type="Gene3D" id="3.30.300.30">
    <property type="match status" value="2"/>
</dbReference>
<evidence type="ECO:0000256" key="3">
    <source>
        <dbReference type="ARBA" id="ARBA00022553"/>
    </source>
</evidence>
<dbReference type="Gene3D" id="2.30.38.10">
    <property type="entry name" value="Luciferase, Domain 3"/>
    <property type="match status" value="1"/>
</dbReference>
<dbReference type="Gene3D" id="1.10.1200.10">
    <property type="entry name" value="ACP-like"/>
    <property type="match status" value="3"/>
</dbReference>
<dbReference type="SUPFAM" id="SSF56801">
    <property type="entry name" value="Acetyl-CoA synthetase-like"/>
    <property type="match status" value="2"/>
</dbReference>
<dbReference type="Pfam" id="PF00501">
    <property type="entry name" value="AMP-binding"/>
    <property type="match status" value="2"/>
</dbReference>
<dbReference type="InterPro" id="IPR029058">
    <property type="entry name" value="AB_hydrolase_fold"/>
</dbReference>
<dbReference type="CDD" id="cd05930">
    <property type="entry name" value="A_NRPS"/>
    <property type="match status" value="1"/>
</dbReference>
<dbReference type="PROSITE" id="PS50075">
    <property type="entry name" value="CARRIER"/>
    <property type="match status" value="3"/>
</dbReference>
<name>A0A7I7MDL6_9MYCO</name>
<dbReference type="InterPro" id="IPR001031">
    <property type="entry name" value="Thioesterase"/>
</dbReference>
<dbReference type="GO" id="GO:0044550">
    <property type="term" value="P:secondary metabolite biosynthetic process"/>
    <property type="evidence" value="ECO:0007669"/>
    <property type="project" value="TreeGrafter"/>
</dbReference>
<dbReference type="PRINTS" id="PR00154">
    <property type="entry name" value="AMPBINDING"/>
</dbReference>
<dbReference type="SUPFAM" id="SSF53474">
    <property type="entry name" value="alpha/beta-Hydrolases"/>
    <property type="match status" value="1"/>
</dbReference>
<dbReference type="Gene3D" id="3.30.559.30">
    <property type="entry name" value="Nonribosomal peptide synthetase, condensation domain"/>
    <property type="match status" value="2"/>
</dbReference>
<keyword evidence="6" id="KW-1185">Reference proteome</keyword>
<dbReference type="Pfam" id="PF00975">
    <property type="entry name" value="Thioesterase"/>
    <property type="match status" value="1"/>
</dbReference>
<dbReference type="Pfam" id="PF00668">
    <property type="entry name" value="Condensation"/>
    <property type="match status" value="2"/>
</dbReference>
<dbReference type="InterPro" id="IPR023213">
    <property type="entry name" value="CAT-like_dom_sf"/>
</dbReference>
<dbReference type="FunFam" id="3.40.50.980:FF:000002">
    <property type="entry name" value="Enterobactin synthetase component F"/>
    <property type="match status" value="1"/>
</dbReference>
<dbReference type="InterPro" id="IPR045851">
    <property type="entry name" value="AMP-bd_C_sf"/>
</dbReference>
<comment type="cofactor">
    <cofactor evidence="1">
        <name>pantetheine 4'-phosphate</name>
        <dbReference type="ChEBI" id="CHEBI:47942"/>
    </cofactor>
</comment>
<dbReference type="GO" id="GO:0003824">
    <property type="term" value="F:catalytic activity"/>
    <property type="evidence" value="ECO:0007669"/>
    <property type="project" value="InterPro"/>
</dbReference>
<dbReference type="SMART" id="SM00823">
    <property type="entry name" value="PKS_PP"/>
    <property type="match status" value="3"/>
</dbReference>
<reference evidence="5 6" key="1">
    <citation type="journal article" date="2019" name="Emerg. Microbes Infect.">
        <title>Comprehensive subspecies identification of 175 nontuberculous mycobacteria species based on 7547 genomic profiles.</title>
        <authorList>
            <person name="Matsumoto Y."/>
            <person name="Kinjo T."/>
            <person name="Motooka D."/>
            <person name="Nabeya D."/>
            <person name="Jung N."/>
            <person name="Uechi K."/>
            <person name="Horii T."/>
            <person name="Iida T."/>
            <person name="Fujita J."/>
            <person name="Nakamura S."/>
        </authorList>
    </citation>
    <scope>NUCLEOTIDE SEQUENCE [LARGE SCALE GENOMIC DNA]</scope>
    <source>
        <strain evidence="5 6">JCM 13323</strain>
    </source>
</reference>
<dbReference type="Pfam" id="PF00550">
    <property type="entry name" value="PP-binding"/>
    <property type="match status" value="3"/>
</dbReference>
<dbReference type="NCBIfam" id="TIGR01733">
    <property type="entry name" value="AA-adenyl-dom"/>
    <property type="match status" value="2"/>
</dbReference>
<dbReference type="EMBL" id="AP022574">
    <property type="protein sequence ID" value="BBX69479.1"/>
    <property type="molecule type" value="Genomic_DNA"/>
</dbReference>
<dbReference type="PROSITE" id="PS00012">
    <property type="entry name" value="PHOSPHOPANTETHEINE"/>
    <property type="match status" value="2"/>
</dbReference>
<evidence type="ECO:0000259" key="4">
    <source>
        <dbReference type="PROSITE" id="PS50075"/>
    </source>
</evidence>
<dbReference type="PANTHER" id="PTHR45527">
    <property type="entry name" value="NONRIBOSOMAL PEPTIDE SYNTHETASE"/>
    <property type="match status" value="1"/>
</dbReference>
<dbReference type="InterPro" id="IPR036736">
    <property type="entry name" value="ACP-like_sf"/>
</dbReference>
<dbReference type="GO" id="GO:0008610">
    <property type="term" value="P:lipid biosynthetic process"/>
    <property type="evidence" value="ECO:0007669"/>
    <property type="project" value="UniProtKB-ARBA"/>
</dbReference>
<dbReference type="InterPro" id="IPR010071">
    <property type="entry name" value="AA_adenyl_dom"/>
</dbReference>
<dbReference type="GO" id="GO:0005829">
    <property type="term" value="C:cytosol"/>
    <property type="evidence" value="ECO:0007669"/>
    <property type="project" value="TreeGrafter"/>
</dbReference>
<dbReference type="Gene3D" id="3.30.559.10">
    <property type="entry name" value="Chloramphenicol acetyltransferase-like domain"/>
    <property type="match status" value="2"/>
</dbReference>
<evidence type="ECO:0000256" key="2">
    <source>
        <dbReference type="ARBA" id="ARBA00022450"/>
    </source>
</evidence>
<dbReference type="KEGG" id="mpsc:MPSYJ_29400"/>
<dbReference type="InterPro" id="IPR009081">
    <property type="entry name" value="PP-bd_ACP"/>
</dbReference>
<gene>
    <name evidence="5" type="ORF">MPSYJ_29400</name>
</gene>
<dbReference type="PANTHER" id="PTHR45527:SF14">
    <property type="entry name" value="PLIPASTATIN SYNTHASE SUBUNIT B"/>
    <property type="match status" value="1"/>
</dbReference>
<evidence type="ECO:0000256" key="1">
    <source>
        <dbReference type="ARBA" id="ARBA00001957"/>
    </source>
</evidence>
<dbReference type="InterPro" id="IPR020806">
    <property type="entry name" value="PKS_PP-bd"/>
</dbReference>
<dbReference type="InterPro" id="IPR006162">
    <property type="entry name" value="Ppantetheine_attach_site"/>
</dbReference>
<keyword evidence="2" id="KW-0596">Phosphopantetheine</keyword>
<dbReference type="FunFam" id="3.40.50.980:FF:000001">
    <property type="entry name" value="Non-ribosomal peptide synthetase"/>
    <property type="match status" value="1"/>
</dbReference>
<dbReference type="RefSeq" id="WP_264060039.1">
    <property type="nucleotide sequence ID" value="NZ_JACKSQ010000080.1"/>
</dbReference>
<dbReference type="Gene3D" id="3.40.50.12780">
    <property type="entry name" value="N-terminal domain of ligase-like"/>
    <property type="match status" value="1"/>
</dbReference>
<dbReference type="FunFam" id="3.40.50.12780:FF:000012">
    <property type="entry name" value="Non-ribosomal peptide synthetase"/>
    <property type="match status" value="1"/>
</dbReference>
<feature type="domain" description="Carrier" evidence="4">
    <location>
        <begin position="1037"/>
        <end position="1111"/>
    </location>
</feature>
<keyword evidence="3" id="KW-0597">Phosphoprotein</keyword>
<evidence type="ECO:0000313" key="5">
    <source>
        <dbReference type="EMBL" id="BBX69479.1"/>
    </source>
</evidence>